<organism evidence="1 2">
    <name type="scientific">Segatella baroniae F0067</name>
    <dbReference type="NCBI Taxonomy" id="1115809"/>
    <lineage>
        <taxon>Bacteria</taxon>
        <taxon>Pseudomonadati</taxon>
        <taxon>Bacteroidota</taxon>
        <taxon>Bacteroidia</taxon>
        <taxon>Bacteroidales</taxon>
        <taxon>Prevotellaceae</taxon>
        <taxon>Segatella</taxon>
    </lineage>
</organism>
<dbReference type="Proteomes" id="UP000016648">
    <property type="component" value="Unassembled WGS sequence"/>
</dbReference>
<protein>
    <submittedName>
        <fullName evidence="1">Outer membrane protein Omp28</fullName>
    </submittedName>
</protein>
<dbReference type="Gene3D" id="2.60.40.10">
    <property type="entry name" value="Immunoglobulins"/>
    <property type="match status" value="1"/>
</dbReference>
<gene>
    <name evidence="1" type="ORF">HMPREF9135_1553</name>
</gene>
<reference evidence="1 2" key="1">
    <citation type="submission" date="2013-08" db="EMBL/GenBank/DDBJ databases">
        <authorList>
            <person name="Durkin A.S."/>
            <person name="Haft D.R."/>
            <person name="McCorrison J."/>
            <person name="Torralba M."/>
            <person name="Gillis M."/>
            <person name="Haft D.H."/>
            <person name="Methe B."/>
            <person name="Sutton G."/>
            <person name="Nelson K.E."/>
        </authorList>
    </citation>
    <scope>NUCLEOTIDE SEQUENCE [LARGE SCALE GENOMIC DNA]</scope>
    <source>
        <strain evidence="1 2">F0067</strain>
    </source>
</reference>
<name>U2QBS8_9BACT</name>
<accession>U2QBS8</accession>
<proteinExistence type="predicted"/>
<dbReference type="AlphaFoldDB" id="U2QBS8"/>
<dbReference type="PROSITE" id="PS51257">
    <property type="entry name" value="PROKAR_LIPOPROTEIN"/>
    <property type="match status" value="1"/>
</dbReference>
<evidence type="ECO:0000313" key="1">
    <source>
        <dbReference type="EMBL" id="ERK38768.1"/>
    </source>
</evidence>
<dbReference type="EMBL" id="AWEY01000033">
    <property type="protein sequence ID" value="ERK38768.1"/>
    <property type="molecule type" value="Genomic_DNA"/>
</dbReference>
<dbReference type="RefSeq" id="WP_021590214.1">
    <property type="nucleotide sequence ID" value="NZ_AWEY01000033.1"/>
</dbReference>
<dbReference type="InterPro" id="IPR021615">
    <property type="entry name" value="Omp28"/>
</dbReference>
<dbReference type="NCBIfam" id="NF033782">
    <property type="entry name" value="lipoprot_Omp28"/>
    <property type="match status" value="1"/>
</dbReference>
<keyword evidence="2" id="KW-1185">Reference proteome</keyword>
<comment type="caution">
    <text evidence="1">The sequence shown here is derived from an EMBL/GenBank/DDBJ whole genome shotgun (WGS) entry which is preliminary data.</text>
</comment>
<evidence type="ECO:0000313" key="2">
    <source>
        <dbReference type="Proteomes" id="UP000016648"/>
    </source>
</evidence>
<dbReference type="Pfam" id="PF11551">
    <property type="entry name" value="Omp28"/>
    <property type="match status" value="1"/>
</dbReference>
<dbReference type="PATRIC" id="fig|1115809.3.peg.1902"/>
<sequence>MIKLLSTIACTILMLTACDRIDSDDRLIYVKPATVGRCVLIEDFTGQKCRNCPRAATVIEQLQKQYGADTVIAVAIHAGLLALRRTPTINGFRTALGDLYYKHWKVNALPLGLVNRRGKLTNDWQWPSLVYNEIQQKVAVDIKLAVSYDAATRRSHVKAIVNALGNALSGKLQLWLVEDGIKAIQAMPDGKYSKDYIHNHILRAAVNGEWGETVSLGHGASVSKEADCRLEEEWEAARMSIVAFVYNDDGVLQVTRQQLVKP</sequence>
<dbReference type="InterPro" id="IPR013783">
    <property type="entry name" value="Ig-like_fold"/>
</dbReference>